<reference evidence="2 3" key="1">
    <citation type="submission" date="2018-03" db="EMBL/GenBank/DDBJ databases">
        <title>Genomic Encyclopedia of Archaeal and Bacterial Type Strains, Phase II (KMG-II): from individual species to whole genera.</title>
        <authorList>
            <person name="Goeker M."/>
        </authorList>
    </citation>
    <scope>NUCLEOTIDE SEQUENCE [LARGE SCALE GENOMIC DNA]</scope>
    <source>
        <strain evidence="2 3">DSM 43146</strain>
    </source>
</reference>
<keyword evidence="1" id="KW-0812">Transmembrane</keyword>
<keyword evidence="3" id="KW-1185">Reference proteome</keyword>
<dbReference type="GO" id="GO:0140359">
    <property type="term" value="F:ABC-type transporter activity"/>
    <property type="evidence" value="ECO:0007669"/>
    <property type="project" value="InterPro"/>
</dbReference>
<comment type="caution">
    <text evidence="2">The sequence shown here is derived from an EMBL/GenBank/DDBJ whole genome shotgun (WGS) entry which is preliminary data.</text>
</comment>
<feature type="transmembrane region" description="Helical" evidence="1">
    <location>
        <begin position="219"/>
        <end position="238"/>
    </location>
</feature>
<feature type="transmembrane region" description="Helical" evidence="1">
    <location>
        <begin position="160"/>
        <end position="179"/>
    </location>
</feature>
<evidence type="ECO:0000313" key="2">
    <source>
        <dbReference type="EMBL" id="PRX12955.1"/>
    </source>
</evidence>
<feature type="transmembrane region" description="Helical" evidence="1">
    <location>
        <begin position="127"/>
        <end position="148"/>
    </location>
</feature>
<feature type="transmembrane region" description="Helical" evidence="1">
    <location>
        <begin position="96"/>
        <end position="121"/>
    </location>
</feature>
<sequence>MTTLTLTHAKFSTLELFRIPIAVVGSAFWPAASMLAFVVPFAGDDPVASTFATVSMITFAVMNTNLFQYGIGVSEDRAQPWDPYVRTLPAGATPRFLGRILTGLLMMVFSLAPVVLIAALFTEATVSPAAFVGAIAVCALISVPFILMGLSIGYSLPQKAALVVAQILFLPLAFGGGLLTPPGGAPGFIETLAPFLPTGGAARLMWWVTVDGFPFDLKATLALLGWTVLFGIVAVWAYRRDEGRRFG</sequence>
<dbReference type="InterPro" id="IPR051784">
    <property type="entry name" value="Nod_factor_ABC_transporter"/>
</dbReference>
<dbReference type="EMBL" id="PVMZ01000026">
    <property type="protein sequence ID" value="PRX12955.1"/>
    <property type="molecule type" value="Genomic_DNA"/>
</dbReference>
<feature type="transmembrane region" description="Helical" evidence="1">
    <location>
        <begin position="48"/>
        <end position="67"/>
    </location>
</feature>
<dbReference type="PANTHER" id="PTHR43229:SF2">
    <property type="entry name" value="NODULATION PROTEIN J"/>
    <property type="match status" value="1"/>
</dbReference>
<protein>
    <submittedName>
        <fullName evidence="2">ABC-2 type transport system permease protein</fullName>
    </submittedName>
</protein>
<accession>A0A2T0JXR4</accession>
<organism evidence="2 3">
    <name type="scientific">Actinoplanes italicus</name>
    <dbReference type="NCBI Taxonomy" id="113567"/>
    <lineage>
        <taxon>Bacteria</taxon>
        <taxon>Bacillati</taxon>
        <taxon>Actinomycetota</taxon>
        <taxon>Actinomycetes</taxon>
        <taxon>Micromonosporales</taxon>
        <taxon>Micromonosporaceae</taxon>
        <taxon>Actinoplanes</taxon>
    </lineage>
</organism>
<gene>
    <name evidence="2" type="ORF">CLV67_12680</name>
</gene>
<keyword evidence="1" id="KW-0472">Membrane</keyword>
<proteinExistence type="predicted"/>
<dbReference type="PIRSF" id="PIRSF006648">
    <property type="entry name" value="DrrB"/>
    <property type="match status" value="1"/>
</dbReference>
<dbReference type="RefSeq" id="WP_106329242.1">
    <property type="nucleotide sequence ID" value="NZ_BOMO01000151.1"/>
</dbReference>
<dbReference type="AlphaFoldDB" id="A0A2T0JXR4"/>
<dbReference type="Proteomes" id="UP000239415">
    <property type="component" value="Unassembled WGS sequence"/>
</dbReference>
<keyword evidence="1" id="KW-1133">Transmembrane helix</keyword>
<dbReference type="OrthoDB" id="3745966at2"/>
<evidence type="ECO:0000256" key="1">
    <source>
        <dbReference type="SAM" id="Phobius"/>
    </source>
</evidence>
<name>A0A2T0JXR4_9ACTN</name>
<dbReference type="InterPro" id="IPR000412">
    <property type="entry name" value="ABC_2_transport"/>
</dbReference>
<evidence type="ECO:0000313" key="3">
    <source>
        <dbReference type="Proteomes" id="UP000239415"/>
    </source>
</evidence>
<feature type="transmembrane region" description="Helical" evidence="1">
    <location>
        <begin position="21"/>
        <end position="42"/>
    </location>
</feature>
<dbReference type="PANTHER" id="PTHR43229">
    <property type="entry name" value="NODULATION PROTEIN J"/>
    <property type="match status" value="1"/>
</dbReference>
<dbReference type="GO" id="GO:0043190">
    <property type="term" value="C:ATP-binding cassette (ABC) transporter complex"/>
    <property type="evidence" value="ECO:0007669"/>
    <property type="project" value="InterPro"/>
</dbReference>